<dbReference type="NCBIfam" id="TIGR00797">
    <property type="entry name" value="matE"/>
    <property type="match status" value="1"/>
</dbReference>
<keyword evidence="6 7" id="KW-0472">Membrane</keyword>
<dbReference type="CDD" id="cd13138">
    <property type="entry name" value="MATE_yoeA_like"/>
    <property type="match status" value="1"/>
</dbReference>
<evidence type="ECO:0000313" key="9">
    <source>
        <dbReference type="Proteomes" id="UP001652338"/>
    </source>
</evidence>
<comment type="caution">
    <text evidence="8">The sequence shown here is derived from an EMBL/GenBank/DDBJ whole genome shotgun (WGS) entry which is preliminary data.</text>
</comment>
<keyword evidence="9" id="KW-1185">Reference proteome</keyword>
<evidence type="ECO:0000256" key="2">
    <source>
        <dbReference type="ARBA" id="ARBA00022448"/>
    </source>
</evidence>
<dbReference type="InterPro" id="IPR002528">
    <property type="entry name" value="MATE_fam"/>
</dbReference>
<feature type="transmembrane region" description="Helical" evidence="7">
    <location>
        <begin position="224"/>
        <end position="250"/>
    </location>
</feature>
<evidence type="ECO:0000256" key="7">
    <source>
        <dbReference type="SAM" id="Phobius"/>
    </source>
</evidence>
<keyword evidence="4 7" id="KW-0812">Transmembrane</keyword>
<feature type="transmembrane region" description="Helical" evidence="7">
    <location>
        <begin position="92"/>
        <end position="117"/>
    </location>
</feature>
<accession>A0ABT2SN02</accession>
<dbReference type="InterPro" id="IPR048279">
    <property type="entry name" value="MdtK-like"/>
</dbReference>
<dbReference type="PIRSF" id="PIRSF006603">
    <property type="entry name" value="DinF"/>
    <property type="match status" value="1"/>
</dbReference>
<feature type="transmembrane region" description="Helical" evidence="7">
    <location>
        <begin position="315"/>
        <end position="344"/>
    </location>
</feature>
<dbReference type="PANTHER" id="PTHR43549">
    <property type="entry name" value="MULTIDRUG RESISTANCE PROTEIN YPNP-RELATED"/>
    <property type="match status" value="1"/>
</dbReference>
<comment type="subcellular location">
    <subcellularLocation>
        <location evidence="1">Cell membrane</location>
        <topology evidence="1">Multi-pass membrane protein</topology>
    </subcellularLocation>
</comment>
<gene>
    <name evidence="8" type="ORF">OCV47_11115</name>
</gene>
<evidence type="ECO:0000313" key="8">
    <source>
        <dbReference type="EMBL" id="MCU6725893.1"/>
    </source>
</evidence>
<dbReference type="RefSeq" id="WP_262655136.1">
    <property type="nucleotide sequence ID" value="NZ_JAOQKE010000015.1"/>
</dbReference>
<organism evidence="8 9">
    <name type="scientific">Muricoprocola aceti</name>
    <dbReference type="NCBI Taxonomy" id="2981772"/>
    <lineage>
        <taxon>Bacteria</taxon>
        <taxon>Bacillati</taxon>
        <taxon>Bacillota</taxon>
        <taxon>Clostridia</taxon>
        <taxon>Lachnospirales</taxon>
        <taxon>Lachnospiraceae</taxon>
        <taxon>Muricoprocola</taxon>
    </lineage>
</organism>
<feature type="transmembrane region" description="Helical" evidence="7">
    <location>
        <begin position="192"/>
        <end position="212"/>
    </location>
</feature>
<evidence type="ECO:0000256" key="6">
    <source>
        <dbReference type="ARBA" id="ARBA00023136"/>
    </source>
</evidence>
<name>A0ABT2SN02_9FIRM</name>
<feature type="transmembrane region" description="Helical" evidence="7">
    <location>
        <begin position="418"/>
        <end position="441"/>
    </location>
</feature>
<feature type="transmembrane region" description="Helical" evidence="7">
    <location>
        <begin position="165"/>
        <end position="186"/>
    </location>
</feature>
<feature type="transmembrane region" description="Helical" evidence="7">
    <location>
        <begin position="270"/>
        <end position="287"/>
    </location>
</feature>
<dbReference type="EMBL" id="JAOQKE010000015">
    <property type="protein sequence ID" value="MCU6725893.1"/>
    <property type="molecule type" value="Genomic_DNA"/>
</dbReference>
<protein>
    <submittedName>
        <fullName evidence="8">MATE family efflux transporter</fullName>
    </submittedName>
</protein>
<dbReference type="InterPro" id="IPR052031">
    <property type="entry name" value="Membrane_Transporter-Flippase"/>
</dbReference>
<dbReference type="PANTHER" id="PTHR43549:SF3">
    <property type="entry name" value="MULTIDRUG RESISTANCE PROTEIN YPNP-RELATED"/>
    <property type="match status" value="1"/>
</dbReference>
<evidence type="ECO:0000256" key="4">
    <source>
        <dbReference type="ARBA" id="ARBA00022692"/>
    </source>
</evidence>
<dbReference type="Pfam" id="PF01554">
    <property type="entry name" value="MatE"/>
    <property type="match status" value="2"/>
</dbReference>
<sequence length="446" mass="48385">MKKDLTEGKVWFVLTMFVLPIIAGSIIQQMYTTVDSIIVGRFVGKTGLAAINSVATLFKFPLNFMGGLSGGMTVIISRYYGSKNKDELGKSVRTALTMSIVMGIVFSVIGVSLAPWMLTLMKVPGDIFALTLSYVRVYFAGIFATVMYNNAAGILRAYGDSATPLYILIVCGLFNVAADYLFVGVFGWSVAGAAYATIMSQVISAIIALYVIERISKEEKQKIFLYPEFSFAHAGSMVTLGIPLGIKSILFPIANSIVASAVNGRGTDVIAAWGVCGTLDLLIWLIADSMGSAQSTFVAQNLGANQHKRAYKGTFIGVALTVVPVALVSIGLFFAAGSFGYLFVPDSDAPAVIPLVIEYMRLMAPFYVFYGLYAAFSGAICGAGQTLIPTVLTLTFTCVLRVLAIFFVLPHFESMECIIWIYITSWIVTGVVFTVMFQFLYHKWNK</sequence>
<keyword evidence="5 7" id="KW-1133">Transmembrane helix</keyword>
<proteinExistence type="predicted"/>
<keyword evidence="3" id="KW-1003">Cell membrane</keyword>
<evidence type="ECO:0000256" key="1">
    <source>
        <dbReference type="ARBA" id="ARBA00004651"/>
    </source>
</evidence>
<dbReference type="Proteomes" id="UP001652338">
    <property type="component" value="Unassembled WGS sequence"/>
</dbReference>
<evidence type="ECO:0000256" key="5">
    <source>
        <dbReference type="ARBA" id="ARBA00022989"/>
    </source>
</evidence>
<feature type="transmembrane region" description="Helical" evidence="7">
    <location>
        <begin position="137"/>
        <end position="158"/>
    </location>
</feature>
<feature type="transmembrane region" description="Helical" evidence="7">
    <location>
        <begin position="12"/>
        <end position="31"/>
    </location>
</feature>
<keyword evidence="2" id="KW-0813">Transport</keyword>
<feature type="transmembrane region" description="Helical" evidence="7">
    <location>
        <begin position="391"/>
        <end position="412"/>
    </location>
</feature>
<reference evidence="8 9" key="1">
    <citation type="journal article" date="2021" name="ISME Commun">
        <title>Automated analysis of genomic sequences facilitates high-throughput and comprehensive description of bacteria.</title>
        <authorList>
            <person name="Hitch T.C.A."/>
        </authorList>
    </citation>
    <scope>NUCLEOTIDE SEQUENCE [LARGE SCALE GENOMIC DNA]</scope>
    <source>
        <strain evidence="8 9">Sanger_29</strain>
    </source>
</reference>
<evidence type="ECO:0000256" key="3">
    <source>
        <dbReference type="ARBA" id="ARBA00022475"/>
    </source>
</evidence>
<feature type="transmembrane region" description="Helical" evidence="7">
    <location>
        <begin position="62"/>
        <end position="80"/>
    </location>
</feature>